<evidence type="ECO:0000256" key="12">
    <source>
        <dbReference type="ARBA" id="ARBA00023157"/>
    </source>
</evidence>
<keyword evidence="16" id="KW-0812">Transmembrane</keyword>
<evidence type="ECO:0000256" key="11">
    <source>
        <dbReference type="ARBA" id="ARBA00023136"/>
    </source>
</evidence>
<feature type="domain" description="CFEM" evidence="18">
    <location>
        <begin position="33"/>
        <end position="102"/>
    </location>
</feature>
<dbReference type="Proteomes" id="UP001590950">
    <property type="component" value="Unassembled WGS sequence"/>
</dbReference>
<comment type="similarity">
    <text evidence="3">Belongs to the RBT5 family.</text>
</comment>
<feature type="transmembrane region" description="Helical" evidence="16">
    <location>
        <begin position="224"/>
        <end position="248"/>
    </location>
</feature>
<evidence type="ECO:0000256" key="17">
    <source>
        <dbReference type="SAM" id="SignalP"/>
    </source>
</evidence>
<evidence type="ECO:0000256" key="14">
    <source>
        <dbReference type="ARBA" id="ARBA00023288"/>
    </source>
</evidence>
<evidence type="ECO:0000256" key="13">
    <source>
        <dbReference type="ARBA" id="ARBA00023180"/>
    </source>
</evidence>
<comment type="caution">
    <text evidence="19">The sequence shown here is derived from an EMBL/GenBank/DDBJ whole genome shotgun (WGS) entry which is preliminary data.</text>
</comment>
<evidence type="ECO:0000256" key="7">
    <source>
        <dbReference type="ARBA" id="ARBA00022622"/>
    </source>
</evidence>
<evidence type="ECO:0000313" key="19">
    <source>
        <dbReference type="EMBL" id="KAL2037381.1"/>
    </source>
</evidence>
<dbReference type="PANTHER" id="PTHR37928:SF2">
    <property type="entry name" value="GPI ANCHORED CFEM DOMAIN PROTEIN (AFU_ORTHOLOGUE AFUA_6G10580)"/>
    <property type="match status" value="1"/>
</dbReference>
<feature type="region of interest" description="Disordered" evidence="15">
    <location>
        <begin position="286"/>
        <end position="464"/>
    </location>
</feature>
<feature type="region of interest" description="Disordered" evidence="15">
    <location>
        <begin position="163"/>
        <end position="203"/>
    </location>
</feature>
<keyword evidence="8" id="KW-0479">Metal-binding</keyword>
<name>A0ABR3ZXD6_9LECA</name>
<evidence type="ECO:0000256" key="6">
    <source>
        <dbReference type="ARBA" id="ARBA00022617"/>
    </source>
</evidence>
<reference evidence="19 20" key="1">
    <citation type="submission" date="2024-09" db="EMBL/GenBank/DDBJ databases">
        <title>Rethinking Asexuality: The Enigmatic Case of Functional Sexual Genes in Lepraria (Stereocaulaceae).</title>
        <authorList>
            <person name="Doellman M."/>
            <person name="Sun Y."/>
            <person name="Barcenas-Pena A."/>
            <person name="Lumbsch H.T."/>
            <person name="Grewe F."/>
        </authorList>
    </citation>
    <scope>NUCLEOTIDE SEQUENCE [LARGE SCALE GENOMIC DNA]</scope>
    <source>
        <strain evidence="19 20">Mercado 3170</strain>
    </source>
</reference>
<keyword evidence="6" id="KW-0349">Heme</keyword>
<accession>A0ABR3ZXD6</accession>
<proteinExistence type="inferred from homology"/>
<feature type="chain" id="PRO_5045752742" description="CFEM domain-containing protein" evidence="17">
    <location>
        <begin position="20"/>
        <end position="689"/>
    </location>
</feature>
<feature type="signal peptide" evidence="17">
    <location>
        <begin position="1"/>
        <end position="19"/>
    </location>
</feature>
<keyword evidence="5" id="KW-0964">Secreted</keyword>
<keyword evidence="13" id="KW-0325">Glycoprotein</keyword>
<keyword evidence="11 16" id="KW-0472">Membrane</keyword>
<keyword evidence="20" id="KW-1185">Reference proteome</keyword>
<feature type="compositionally biased region" description="Polar residues" evidence="15">
    <location>
        <begin position="502"/>
        <end position="516"/>
    </location>
</feature>
<feature type="compositionally biased region" description="Polar residues" evidence="15">
    <location>
        <begin position="549"/>
        <end position="558"/>
    </location>
</feature>
<evidence type="ECO:0000256" key="9">
    <source>
        <dbReference type="ARBA" id="ARBA00022729"/>
    </source>
</evidence>
<evidence type="ECO:0000256" key="10">
    <source>
        <dbReference type="ARBA" id="ARBA00023004"/>
    </source>
</evidence>
<evidence type="ECO:0000256" key="2">
    <source>
        <dbReference type="ARBA" id="ARBA00004613"/>
    </source>
</evidence>
<protein>
    <recommendedName>
        <fullName evidence="18">CFEM domain-containing protein</fullName>
    </recommendedName>
</protein>
<keyword evidence="9 17" id="KW-0732">Signal</keyword>
<organism evidence="19 20">
    <name type="scientific">Stereocaulon virgatum</name>
    <dbReference type="NCBI Taxonomy" id="373712"/>
    <lineage>
        <taxon>Eukaryota</taxon>
        <taxon>Fungi</taxon>
        <taxon>Dikarya</taxon>
        <taxon>Ascomycota</taxon>
        <taxon>Pezizomycotina</taxon>
        <taxon>Lecanoromycetes</taxon>
        <taxon>OSLEUM clade</taxon>
        <taxon>Lecanoromycetidae</taxon>
        <taxon>Lecanorales</taxon>
        <taxon>Lecanorineae</taxon>
        <taxon>Stereocaulaceae</taxon>
        <taxon>Stereocaulon</taxon>
    </lineage>
</organism>
<keyword evidence="7" id="KW-0336">GPI-anchor</keyword>
<gene>
    <name evidence="19" type="ORF">N7G274_009866</name>
</gene>
<feature type="compositionally biased region" description="Low complexity" evidence="15">
    <location>
        <begin position="664"/>
        <end position="689"/>
    </location>
</feature>
<feature type="compositionally biased region" description="Polar residues" evidence="15">
    <location>
        <begin position="379"/>
        <end position="400"/>
    </location>
</feature>
<keyword evidence="12" id="KW-1015">Disulfide bond</keyword>
<comment type="subcellular location">
    <subcellularLocation>
        <location evidence="1">Cell membrane</location>
        <topology evidence="1">Lipid-anchor</topology>
        <topology evidence="1">GPI-anchor</topology>
    </subcellularLocation>
    <subcellularLocation>
        <location evidence="2">Secreted</location>
    </subcellularLocation>
</comment>
<keyword evidence="14" id="KW-0449">Lipoprotein</keyword>
<feature type="compositionally biased region" description="Basic and acidic residues" evidence="15">
    <location>
        <begin position="286"/>
        <end position="295"/>
    </location>
</feature>
<keyword evidence="10" id="KW-0408">Iron</keyword>
<evidence type="ECO:0000256" key="3">
    <source>
        <dbReference type="ARBA" id="ARBA00010031"/>
    </source>
</evidence>
<dbReference type="Pfam" id="PF05730">
    <property type="entry name" value="CFEM"/>
    <property type="match status" value="1"/>
</dbReference>
<evidence type="ECO:0000256" key="8">
    <source>
        <dbReference type="ARBA" id="ARBA00022723"/>
    </source>
</evidence>
<evidence type="ECO:0000256" key="16">
    <source>
        <dbReference type="SAM" id="Phobius"/>
    </source>
</evidence>
<evidence type="ECO:0000259" key="18">
    <source>
        <dbReference type="Pfam" id="PF05730"/>
    </source>
</evidence>
<keyword evidence="4" id="KW-1003">Cell membrane</keyword>
<feature type="region of interest" description="Disordered" evidence="15">
    <location>
        <begin position="119"/>
        <end position="142"/>
    </location>
</feature>
<evidence type="ECO:0000313" key="20">
    <source>
        <dbReference type="Proteomes" id="UP001590950"/>
    </source>
</evidence>
<feature type="compositionally biased region" description="Polar residues" evidence="15">
    <location>
        <begin position="345"/>
        <end position="362"/>
    </location>
</feature>
<dbReference type="InterPro" id="IPR051735">
    <property type="entry name" value="CFEM_domain"/>
</dbReference>
<evidence type="ECO:0000256" key="5">
    <source>
        <dbReference type="ARBA" id="ARBA00022525"/>
    </source>
</evidence>
<dbReference type="EMBL" id="JBEFKJ010000041">
    <property type="protein sequence ID" value="KAL2037381.1"/>
    <property type="molecule type" value="Genomic_DNA"/>
</dbReference>
<dbReference type="InterPro" id="IPR008427">
    <property type="entry name" value="Extracellular_membr_CFEM_dom"/>
</dbReference>
<sequence length="689" mass="73767">MASPIWPLLFLLHLSLAWAGPLSTASLTPDLAKAIPSCAQKCVKSFIAEEYKTVCGPPPNFDCLCVNNTPSGFTIGELSLQCLVSSCQDVQNSVLASVYAVCISVPNARPNTHTILTATGPSITSSTSTASSTNSNGNVSSSTFSSKHHTTFSSSTSASSVASRSQSTVATRTSSSSQRSSSLSTTNTPFIIPTTSSTPSTKSTAAAASTSAAAAAPILTKPQIAGVVVASLGAVAIAFGLCFFLFCLRRRKSKRRYSESSFGGKNIVGSEDSTPDMANIAARDFGHNPRPKEEPPAMPPPMPRGPLRLVTPAASSEDGWEDYQKTMTTDNNGKAVESPIPTATAEHSPNTPKSNRTTNSQLLPDKPRYSLFPSPLRINPQNSNSAQGSQPSGKPTSPQAPRSAGPPPQFPNAMDNTSQANLQGRPDPSRTLSDPFYDPRNRTPPHIHPYVQASHPASPHAKYPEHPAFRLSTQVEPTGRAARNPVPPQQSPSARFLYPASYRTQQSNLPRAQPSSGPGDYASVLDKSRSRKSHSKNKSESHRPLTGETYFSDTGSETSFENSESEDDRDSRHRSSRPTRPGSNLSPVTESPRKLGSPFQHQQDRFQYPPVHVATTASPMRYPGQLAYPESLSSRRLGEQRAREIAGRLDTQQQPSAKWKVLVSPGLEPLDSPSSPSPRGDGGTPPFRR</sequence>
<keyword evidence="16" id="KW-1133">Transmembrane helix</keyword>
<feature type="compositionally biased region" description="Basic and acidic residues" evidence="15">
    <location>
        <begin position="636"/>
        <end position="647"/>
    </location>
</feature>
<dbReference type="PANTHER" id="PTHR37928">
    <property type="entry name" value="CFEM DOMAIN PROTEIN (AFU_ORTHOLOGUE AFUA_6G14090)"/>
    <property type="match status" value="1"/>
</dbReference>
<evidence type="ECO:0000256" key="4">
    <source>
        <dbReference type="ARBA" id="ARBA00022475"/>
    </source>
</evidence>
<evidence type="ECO:0000256" key="1">
    <source>
        <dbReference type="ARBA" id="ARBA00004609"/>
    </source>
</evidence>
<evidence type="ECO:0000256" key="15">
    <source>
        <dbReference type="SAM" id="MobiDB-lite"/>
    </source>
</evidence>
<feature type="region of interest" description="Disordered" evidence="15">
    <location>
        <begin position="479"/>
        <end position="689"/>
    </location>
</feature>